<evidence type="ECO:0000256" key="1">
    <source>
        <dbReference type="ARBA" id="ARBA00022801"/>
    </source>
</evidence>
<keyword evidence="2" id="KW-0812">Transmembrane</keyword>
<dbReference type="InterPro" id="IPR013094">
    <property type="entry name" value="AB_hydrolase_3"/>
</dbReference>
<keyword evidence="1" id="KW-0378">Hydrolase</keyword>
<dbReference type="Gene3D" id="3.40.50.1820">
    <property type="entry name" value="alpha/beta hydrolase"/>
    <property type="match status" value="1"/>
</dbReference>
<sequence length="373" mass="41326">MSSPISLVEKLEIVPKLLAVPFVLAYSSLLSFFHPSLKKKKLYRLLFESAIRYVVGSTSPGQIQWVVGPTIDVFKGWARKRRLEPLMEDVHASGKKLMWIGNKDAEKVVFYVHGGGFIIPASDYAFTFWRYVLREYSEANWQGRSRSHVLRTALYPRTFPTQLREMVQALSHVLSTSRASPSNIHLAGDSAGANLIVQFLSHNLHPVPSTEVPPSPLAEMNQRVRGALLMSPWLSLDETTPTHLQYDIGDLLSAHTLNRGGVFYLEHIKPAHVPYVKVLSAPGGDGWFKGIEKVTERVFVTVGGAECLLGDGVQVYERIKAATQGKLGFDVKIDVEDDAIHEDMLVEFGAGGKKLTGAGLKIVDWLLEGYASS</sequence>
<comment type="caution">
    <text evidence="4">The sequence shown here is derived from an EMBL/GenBank/DDBJ whole genome shotgun (WGS) entry which is preliminary data.</text>
</comment>
<dbReference type="InterPro" id="IPR050300">
    <property type="entry name" value="GDXG_lipolytic_enzyme"/>
</dbReference>
<feature type="transmembrane region" description="Helical" evidence="2">
    <location>
        <begin position="13"/>
        <end position="33"/>
    </location>
</feature>
<accession>A0ABR2ZQV9</accession>
<proteinExistence type="predicted"/>
<evidence type="ECO:0000313" key="5">
    <source>
        <dbReference type="Proteomes" id="UP001437256"/>
    </source>
</evidence>
<feature type="domain" description="Alpha/beta hydrolase fold-3" evidence="3">
    <location>
        <begin position="109"/>
        <end position="341"/>
    </location>
</feature>
<reference evidence="4 5" key="1">
    <citation type="submission" date="2024-05" db="EMBL/GenBank/DDBJ databases">
        <title>A draft genome resource for the thread blight pathogen Marasmius tenuissimus strain MS-2.</title>
        <authorList>
            <person name="Yulfo-Soto G.E."/>
            <person name="Baruah I.K."/>
            <person name="Amoako-Attah I."/>
            <person name="Bukari Y."/>
            <person name="Meinhardt L.W."/>
            <person name="Bailey B.A."/>
            <person name="Cohen S.P."/>
        </authorList>
    </citation>
    <scope>NUCLEOTIDE SEQUENCE [LARGE SCALE GENOMIC DNA]</scope>
    <source>
        <strain evidence="4 5">MS-2</strain>
    </source>
</reference>
<dbReference type="Pfam" id="PF07859">
    <property type="entry name" value="Abhydrolase_3"/>
    <property type="match status" value="1"/>
</dbReference>
<dbReference type="Proteomes" id="UP001437256">
    <property type="component" value="Unassembled WGS sequence"/>
</dbReference>
<name>A0ABR2ZQV9_9AGAR</name>
<evidence type="ECO:0000256" key="2">
    <source>
        <dbReference type="SAM" id="Phobius"/>
    </source>
</evidence>
<evidence type="ECO:0000259" key="3">
    <source>
        <dbReference type="Pfam" id="PF07859"/>
    </source>
</evidence>
<keyword evidence="5" id="KW-1185">Reference proteome</keyword>
<dbReference type="InterPro" id="IPR029058">
    <property type="entry name" value="AB_hydrolase_fold"/>
</dbReference>
<dbReference type="SUPFAM" id="SSF53474">
    <property type="entry name" value="alpha/beta-Hydrolases"/>
    <property type="match status" value="1"/>
</dbReference>
<dbReference type="PANTHER" id="PTHR48081">
    <property type="entry name" value="AB HYDROLASE SUPERFAMILY PROTEIN C4A8.06C"/>
    <property type="match status" value="1"/>
</dbReference>
<keyword evidence="2" id="KW-0472">Membrane</keyword>
<gene>
    <name evidence="4" type="ORF">AAF712_009031</name>
</gene>
<protein>
    <recommendedName>
        <fullName evidence="3">Alpha/beta hydrolase fold-3 domain-containing protein</fullName>
    </recommendedName>
</protein>
<keyword evidence="2" id="KW-1133">Transmembrane helix</keyword>
<dbReference type="PANTHER" id="PTHR48081:SF31">
    <property type="entry name" value="STERYL ACETYL HYDROLASE MUG81-RELATED"/>
    <property type="match status" value="1"/>
</dbReference>
<evidence type="ECO:0000313" key="4">
    <source>
        <dbReference type="EMBL" id="KAL0064065.1"/>
    </source>
</evidence>
<organism evidence="4 5">
    <name type="scientific">Marasmius tenuissimus</name>
    <dbReference type="NCBI Taxonomy" id="585030"/>
    <lineage>
        <taxon>Eukaryota</taxon>
        <taxon>Fungi</taxon>
        <taxon>Dikarya</taxon>
        <taxon>Basidiomycota</taxon>
        <taxon>Agaricomycotina</taxon>
        <taxon>Agaricomycetes</taxon>
        <taxon>Agaricomycetidae</taxon>
        <taxon>Agaricales</taxon>
        <taxon>Marasmiineae</taxon>
        <taxon>Marasmiaceae</taxon>
        <taxon>Marasmius</taxon>
    </lineage>
</organism>
<dbReference type="EMBL" id="JBBXMP010000068">
    <property type="protein sequence ID" value="KAL0064065.1"/>
    <property type="molecule type" value="Genomic_DNA"/>
</dbReference>